<keyword evidence="1" id="KW-1133">Transmembrane helix</keyword>
<evidence type="ECO:0000256" key="1">
    <source>
        <dbReference type="SAM" id="Phobius"/>
    </source>
</evidence>
<protein>
    <recommendedName>
        <fullName evidence="4">Bacterial Ig-like domain-containing protein</fullName>
    </recommendedName>
</protein>
<keyword evidence="1" id="KW-0812">Transmembrane</keyword>
<dbReference type="InterPro" id="IPR013783">
    <property type="entry name" value="Ig-like_fold"/>
</dbReference>
<feature type="transmembrane region" description="Helical" evidence="1">
    <location>
        <begin position="12"/>
        <end position="31"/>
    </location>
</feature>
<sequence>MTARIQFIILRLILIGIISILALFLTFRMIYAGGGLVSQIGRATFVQGASQFWVTSSLPTFSGVTTAGATINGTVGSQSVSAVADDSGNWSWTPSADLTGDNTVSITDGSKTAVFTLTIGQLPESIASASGSTLAPAGTISPTIIFLGGGFILVLIGGWGLFRKSA</sequence>
<dbReference type="EMBL" id="MFBJ01000040">
    <property type="protein sequence ID" value="OGD95898.1"/>
    <property type="molecule type" value="Genomic_DNA"/>
</dbReference>
<evidence type="ECO:0000313" key="3">
    <source>
        <dbReference type="Proteomes" id="UP000176666"/>
    </source>
</evidence>
<organism evidence="2 3">
    <name type="scientific">Candidatus Curtissbacteria bacterium RIFCSPHIGHO2_12_FULL_38_9b</name>
    <dbReference type="NCBI Taxonomy" id="1797720"/>
    <lineage>
        <taxon>Bacteria</taxon>
        <taxon>Candidatus Curtissiibacteriota</taxon>
    </lineage>
</organism>
<comment type="caution">
    <text evidence="2">The sequence shown here is derived from an EMBL/GenBank/DDBJ whole genome shotgun (WGS) entry which is preliminary data.</text>
</comment>
<name>A0A1F5GVL9_9BACT</name>
<evidence type="ECO:0008006" key="4">
    <source>
        <dbReference type="Google" id="ProtNLM"/>
    </source>
</evidence>
<evidence type="ECO:0000313" key="2">
    <source>
        <dbReference type="EMBL" id="OGD95898.1"/>
    </source>
</evidence>
<proteinExistence type="predicted"/>
<keyword evidence="1" id="KW-0472">Membrane</keyword>
<reference evidence="2 3" key="1">
    <citation type="journal article" date="2016" name="Nat. Commun.">
        <title>Thousands of microbial genomes shed light on interconnected biogeochemical processes in an aquifer system.</title>
        <authorList>
            <person name="Anantharaman K."/>
            <person name="Brown C.T."/>
            <person name="Hug L.A."/>
            <person name="Sharon I."/>
            <person name="Castelle C.J."/>
            <person name="Probst A.J."/>
            <person name="Thomas B.C."/>
            <person name="Singh A."/>
            <person name="Wilkins M.J."/>
            <person name="Karaoz U."/>
            <person name="Brodie E.L."/>
            <person name="Williams K.H."/>
            <person name="Hubbard S.S."/>
            <person name="Banfield J.F."/>
        </authorList>
    </citation>
    <scope>NUCLEOTIDE SEQUENCE [LARGE SCALE GENOMIC DNA]</scope>
</reference>
<dbReference type="AlphaFoldDB" id="A0A1F5GVL9"/>
<feature type="transmembrane region" description="Helical" evidence="1">
    <location>
        <begin position="140"/>
        <end position="162"/>
    </location>
</feature>
<gene>
    <name evidence="2" type="ORF">A3F02_01005</name>
</gene>
<dbReference type="Gene3D" id="2.60.40.10">
    <property type="entry name" value="Immunoglobulins"/>
    <property type="match status" value="1"/>
</dbReference>
<accession>A0A1F5GVL9</accession>
<dbReference type="Proteomes" id="UP000176666">
    <property type="component" value="Unassembled WGS sequence"/>
</dbReference>